<dbReference type="InterPro" id="IPR004370">
    <property type="entry name" value="4-OT-like_dom"/>
</dbReference>
<name>A0ABR6ZB17_9BURK</name>
<evidence type="ECO:0000313" key="5">
    <source>
        <dbReference type="EMBL" id="MBC3908929.1"/>
    </source>
</evidence>
<accession>A0ABR6ZB17</accession>
<protein>
    <recommendedName>
        <fullName evidence="3">Tautomerase</fullName>
        <ecNumber evidence="3">5.3.2.-</ecNumber>
    </recommendedName>
</protein>
<dbReference type="Proteomes" id="UP000646911">
    <property type="component" value="Unassembled WGS sequence"/>
</dbReference>
<sequence length="74" mass="8123">MVGIVQIIRGKAMPTINVQMFEGRTLEQKRAFVKAVTEASAQTLGCSADAVDIIIQEVKREDWASGGTLWSDKK</sequence>
<dbReference type="InterPro" id="IPR014347">
    <property type="entry name" value="Tautomerase/MIF_sf"/>
</dbReference>
<dbReference type="EC" id="5.3.2.-" evidence="3"/>
<comment type="similarity">
    <text evidence="1 3">Belongs to the 4-oxalocrotonate tautomerase family.</text>
</comment>
<dbReference type="SUPFAM" id="SSF55331">
    <property type="entry name" value="Tautomerase/MIF"/>
    <property type="match status" value="1"/>
</dbReference>
<dbReference type="RefSeq" id="WP_186954462.1">
    <property type="nucleotide sequence ID" value="NZ_JACOFX010000007.1"/>
</dbReference>
<dbReference type="NCBIfam" id="NF001966">
    <property type="entry name" value="PRK00745.1"/>
    <property type="match status" value="1"/>
</dbReference>
<organism evidence="5 6">
    <name type="scientific">Undibacterium umbellatum</name>
    <dbReference type="NCBI Taxonomy" id="2762300"/>
    <lineage>
        <taxon>Bacteria</taxon>
        <taxon>Pseudomonadati</taxon>
        <taxon>Pseudomonadota</taxon>
        <taxon>Betaproteobacteria</taxon>
        <taxon>Burkholderiales</taxon>
        <taxon>Oxalobacteraceae</taxon>
        <taxon>Undibacterium</taxon>
    </lineage>
</organism>
<gene>
    <name evidence="5" type="ORF">H8L47_15325</name>
</gene>
<dbReference type="InterPro" id="IPR018191">
    <property type="entry name" value="4-OT"/>
</dbReference>
<dbReference type="Gene3D" id="3.30.429.10">
    <property type="entry name" value="Macrophage Migration Inhibitory Factor"/>
    <property type="match status" value="1"/>
</dbReference>
<keyword evidence="6" id="KW-1185">Reference proteome</keyword>
<evidence type="ECO:0000256" key="1">
    <source>
        <dbReference type="ARBA" id="ARBA00006723"/>
    </source>
</evidence>
<dbReference type="NCBIfam" id="NF002571">
    <property type="entry name" value="PRK02220.1"/>
    <property type="match status" value="1"/>
</dbReference>
<proteinExistence type="inferred from homology"/>
<comment type="caution">
    <text evidence="5">The sequence shown here is derived from an EMBL/GenBank/DDBJ whole genome shotgun (WGS) entry which is preliminary data.</text>
</comment>
<evidence type="ECO:0000259" key="4">
    <source>
        <dbReference type="Pfam" id="PF01361"/>
    </source>
</evidence>
<evidence type="ECO:0000313" key="6">
    <source>
        <dbReference type="Proteomes" id="UP000646911"/>
    </source>
</evidence>
<reference evidence="5 6" key="1">
    <citation type="submission" date="2020-08" db="EMBL/GenBank/DDBJ databases">
        <title>Novel species isolated from subtropical streams in China.</title>
        <authorList>
            <person name="Lu H."/>
        </authorList>
    </citation>
    <scope>NUCLEOTIDE SEQUENCE [LARGE SCALE GENOMIC DNA]</scope>
    <source>
        <strain evidence="5 6">NL8W</strain>
    </source>
</reference>
<evidence type="ECO:0000256" key="3">
    <source>
        <dbReference type="RuleBase" id="RU362032"/>
    </source>
</evidence>
<dbReference type="NCBIfam" id="TIGR00013">
    <property type="entry name" value="taut"/>
    <property type="match status" value="1"/>
</dbReference>
<evidence type="ECO:0000256" key="2">
    <source>
        <dbReference type="ARBA" id="ARBA00023235"/>
    </source>
</evidence>
<dbReference type="EMBL" id="JACOFX010000007">
    <property type="protein sequence ID" value="MBC3908929.1"/>
    <property type="molecule type" value="Genomic_DNA"/>
</dbReference>
<feature type="domain" description="4-oxalocrotonate tautomerase-like" evidence="4">
    <location>
        <begin position="14"/>
        <end position="72"/>
    </location>
</feature>
<dbReference type="PANTHER" id="PTHR35530">
    <property type="entry name" value="TAUTOMERASE-RELATED"/>
    <property type="match status" value="1"/>
</dbReference>
<dbReference type="PANTHER" id="PTHR35530:SF1">
    <property type="entry name" value="2-HYDROXYMUCONATE TAUTOMERASE"/>
    <property type="match status" value="1"/>
</dbReference>
<dbReference type="Pfam" id="PF01361">
    <property type="entry name" value="Tautomerase"/>
    <property type="match status" value="1"/>
</dbReference>
<keyword evidence="2 3" id="KW-0413">Isomerase</keyword>